<evidence type="ECO:0000259" key="1">
    <source>
        <dbReference type="Pfam" id="PF13649"/>
    </source>
</evidence>
<organism evidence="2 3">
    <name type="scientific">Amycolatopsis tolypomycina</name>
    <dbReference type="NCBI Taxonomy" id="208445"/>
    <lineage>
        <taxon>Bacteria</taxon>
        <taxon>Bacillati</taxon>
        <taxon>Actinomycetota</taxon>
        <taxon>Actinomycetes</taxon>
        <taxon>Pseudonocardiales</taxon>
        <taxon>Pseudonocardiaceae</taxon>
        <taxon>Amycolatopsis</taxon>
    </lineage>
</organism>
<gene>
    <name evidence="2" type="ORF">SAMN04489727_4976</name>
</gene>
<dbReference type="STRING" id="208445.SAMN04489727_4976"/>
<dbReference type="InterPro" id="IPR041698">
    <property type="entry name" value="Methyltransf_25"/>
</dbReference>
<reference evidence="3" key="1">
    <citation type="submission" date="2016-10" db="EMBL/GenBank/DDBJ databases">
        <authorList>
            <person name="Varghese N."/>
            <person name="Submissions S."/>
        </authorList>
    </citation>
    <scope>NUCLEOTIDE SEQUENCE [LARGE SCALE GENOMIC DNA]</scope>
    <source>
        <strain evidence="3">DSM 44544</strain>
    </source>
</reference>
<dbReference type="InterPro" id="IPR029063">
    <property type="entry name" value="SAM-dependent_MTases_sf"/>
</dbReference>
<proteinExistence type="predicted"/>
<dbReference type="OrthoDB" id="474235at2"/>
<dbReference type="CDD" id="cd02440">
    <property type="entry name" value="AdoMet_MTases"/>
    <property type="match status" value="1"/>
</dbReference>
<keyword evidence="3" id="KW-1185">Reference proteome</keyword>
<accession>A0A1H4V4C6</accession>
<evidence type="ECO:0000313" key="3">
    <source>
        <dbReference type="Proteomes" id="UP000199622"/>
    </source>
</evidence>
<evidence type="ECO:0000313" key="2">
    <source>
        <dbReference type="EMBL" id="SEC75949.1"/>
    </source>
</evidence>
<dbReference type="SUPFAM" id="SSF53335">
    <property type="entry name" value="S-adenosyl-L-methionine-dependent methyltransferases"/>
    <property type="match status" value="1"/>
</dbReference>
<dbReference type="EMBL" id="FNSO01000004">
    <property type="protein sequence ID" value="SEC75949.1"/>
    <property type="molecule type" value="Genomic_DNA"/>
</dbReference>
<dbReference type="RefSeq" id="WP_091311378.1">
    <property type="nucleotide sequence ID" value="NZ_FNSO01000004.1"/>
</dbReference>
<feature type="domain" description="Methyltransferase" evidence="1">
    <location>
        <begin position="40"/>
        <end position="131"/>
    </location>
</feature>
<dbReference type="AlphaFoldDB" id="A0A1H4V4C6"/>
<dbReference type="Gene3D" id="3.40.50.150">
    <property type="entry name" value="Vaccinia Virus protein VP39"/>
    <property type="match status" value="1"/>
</dbReference>
<protein>
    <submittedName>
        <fullName evidence="2">Cyclopropane fatty-acyl-phospholipid synthase</fullName>
    </submittedName>
</protein>
<sequence length="239" mass="26559">MDDELNALRRDRMRWNAPLSEAHAELLLDRMALEPGELTDLGCGWGELLLRAVARVPGLRGTGVDTDADALARGRSAARRRGLTERAEFTEADAASWEIPAGRVFCIGASHAFGTTRAALDRLGRVVRPGGRLLYGDGFWAAPPGPVAAEMFGDDVLTLPGLLDAAAETGWRVLHLSVADQLEWDDFESASRLAWQEWLLAHPADPRAERVREWLDRRLREYVREYRGVLGFTYLVLGR</sequence>
<dbReference type="Pfam" id="PF13649">
    <property type="entry name" value="Methyltransf_25"/>
    <property type="match status" value="1"/>
</dbReference>
<name>A0A1H4V4C6_9PSEU</name>
<dbReference type="Proteomes" id="UP000199622">
    <property type="component" value="Unassembled WGS sequence"/>
</dbReference>